<dbReference type="PANTHER" id="PTHR39084:SF1">
    <property type="entry name" value="DUF4010 DOMAIN-CONTAINING PROTEIN"/>
    <property type="match status" value="1"/>
</dbReference>
<dbReference type="PANTHER" id="PTHR39084">
    <property type="entry name" value="MEMBRANE PROTEIN-RELATED"/>
    <property type="match status" value="1"/>
</dbReference>
<protein>
    <submittedName>
        <fullName evidence="4">Uncharacterized protein</fullName>
    </submittedName>
</protein>
<feature type="transmembrane region" description="Helical" evidence="1">
    <location>
        <begin position="269"/>
        <end position="288"/>
    </location>
</feature>
<feature type="transmembrane region" description="Helical" evidence="1">
    <location>
        <begin position="6"/>
        <end position="24"/>
    </location>
</feature>
<keyword evidence="1" id="KW-0472">Membrane</keyword>
<feature type="transmembrane region" description="Helical" evidence="1">
    <location>
        <begin position="239"/>
        <end position="262"/>
    </location>
</feature>
<feature type="domain" description="DUF4010" evidence="3">
    <location>
        <begin position="184"/>
        <end position="393"/>
    </location>
</feature>
<feature type="transmembrane region" description="Helical" evidence="1">
    <location>
        <begin position="116"/>
        <end position="134"/>
    </location>
</feature>
<feature type="transmembrane region" description="Helical" evidence="1">
    <location>
        <begin position="36"/>
        <end position="58"/>
    </location>
</feature>
<evidence type="ECO:0000256" key="1">
    <source>
        <dbReference type="SAM" id="Phobius"/>
    </source>
</evidence>
<evidence type="ECO:0000259" key="3">
    <source>
        <dbReference type="Pfam" id="PF13194"/>
    </source>
</evidence>
<dbReference type="EMBL" id="UOET01000443">
    <property type="protein sequence ID" value="VAW29896.1"/>
    <property type="molecule type" value="Genomic_DNA"/>
</dbReference>
<keyword evidence="1" id="KW-1133">Transmembrane helix</keyword>
<dbReference type="AlphaFoldDB" id="A0A3B0VD79"/>
<feature type="transmembrane region" description="Helical" evidence="1">
    <location>
        <begin position="179"/>
        <end position="196"/>
    </location>
</feature>
<dbReference type="Pfam" id="PF02308">
    <property type="entry name" value="MgtC"/>
    <property type="match status" value="1"/>
</dbReference>
<feature type="transmembrane region" description="Helical" evidence="1">
    <location>
        <begin position="64"/>
        <end position="82"/>
    </location>
</feature>
<proteinExistence type="predicted"/>
<keyword evidence="1" id="KW-0812">Transmembrane</keyword>
<evidence type="ECO:0000259" key="2">
    <source>
        <dbReference type="Pfam" id="PF02308"/>
    </source>
</evidence>
<feature type="transmembrane region" description="Helical" evidence="1">
    <location>
        <begin position="146"/>
        <end position="167"/>
    </location>
</feature>
<feature type="transmembrane region" description="Helical" evidence="1">
    <location>
        <begin position="365"/>
        <end position="388"/>
    </location>
</feature>
<gene>
    <name evidence="4" type="ORF">MNBD_BACTEROID07-1556</name>
</gene>
<dbReference type="InterPro" id="IPR025105">
    <property type="entry name" value="DUF4010"/>
</dbReference>
<feature type="transmembrane region" description="Helical" evidence="1">
    <location>
        <begin position="308"/>
        <end position="327"/>
    </location>
</feature>
<dbReference type="Pfam" id="PF13194">
    <property type="entry name" value="DUF4010"/>
    <property type="match status" value="1"/>
</dbReference>
<organism evidence="4">
    <name type="scientific">hydrothermal vent metagenome</name>
    <dbReference type="NCBI Taxonomy" id="652676"/>
    <lineage>
        <taxon>unclassified sequences</taxon>
        <taxon>metagenomes</taxon>
        <taxon>ecological metagenomes</taxon>
    </lineage>
</organism>
<reference evidence="4" key="1">
    <citation type="submission" date="2018-06" db="EMBL/GenBank/DDBJ databases">
        <authorList>
            <person name="Zhirakovskaya E."/>
        </authorList>
    </citation>
    <scope>NUCLEOTIDE SEQUENCE</scope>
</reference>
<dbReference type="InterPro" id="IPR049177">
    <property type="entry name" value="MgtC_SapB_SrpB_YhiD_N"/>
</dbReference>
<feature type="transmembrane region" description="Helical" evidence="1">
    <location>
        <begin position="400"/>
        <end position="417"/>
    </location>
</feature>
<sequence length="418" mass="46611">MLDNIPNDFINFILVLVFSLLIGLEQRRHHINEKPGSLYGTDRTHVFIGMLGFVLYVIAPRNLLLFAGGGMAIALFLAIFYWKKIENRNKYGITSMIVVLITYSLTPLVYLKPVWMAVSLVTVVLVFTELKEFLWKLSSRFDENEFITLAKFLLISGIILPLLPHGAISTYLPVSPFKIWMAVVVISGISYISYLIQKFFFPKKGLMITGLLGGMYSSTATTVVLARRSKNEDASALQISSATILATAMMFLRILILAFIFDTALAYKLLTPFVSLTLFSILVSWLILKIGKREKNMDFKEVDTKNPLEFKTALLFAVLFVIFALLTKFVMQHYGDKGLDILSLVVGVTDVDPFLLSLFTGKYGLALTVLSQATLIAVTSNNVIKLIYALALGSRKLRKPLIIAFSAIIAASVVFMVV</sequence>
<feature type="domain" description="MgtC/SapB/SrpB/YhiD N-terminal" evidence="2">
    <location>
        <begin position="13"/>
        <end position="134"/>
    </location>
</feature>
<evidence type="ECO:0000313" key="4">
    <source>
        <dbReference type="EMBL" id="VAW29896.1"/>
    </source>
</evidence>
<name>A0A3B0VD79_9ZZZZ</name>
<accession>A0A3B0VD79</accession>
<feature type="transmembrane region" description="Helical" evidence="1">
    <location>
        <begin position="91"/>
        <end position="110"/>
    </location>
</feature>